<accession>A0A495VTE9</accession>
<dbReference type="Pfam" id="PF13845">
    <property type="entry name" value="Septum_form"/>
    <property type="match status" value="1"/>
</dbReference>
<dbReference type="EMBL" id="RBXO01000001">
    <property type="protein sequence ID" value="RKT51977.1"/>
    <property type="molecule type" value="Genomic_DNA"/>
</dbReference>
<feature type="compositionally biased region" description="Polar residues" evidence="1">
    <location>
        <begin position="313"/>
        <end position="327"/>
    </location>
</feature>
<evidence type="ECO:0000313" key="4">
    <source>
        <dbReference type="Proteomes" id="UP000282084"/>
    </source>
</evidence>
<proteinExistence type="predicted"/>
<comment type="caution">
    <text evidence="3">The sequence shown here is derived from an EMBL/GenBank/DDBJ whole genome shotgun (WGS) entry which is preliminary data.</text>
</comment>
<feature type="domain" description="Septum formation-related" evidence="2">
    <location>
        <begin position="70"/>
        <end position="285"/>
    </location>
</feature>
<gene>
    <name evidence="3" type="ORF">C8E97_0468</name>
</gene>
<sequence>MASGARTGIMESMSMSARWFRRGDHLVMLGAFAGAFTLLALSAVTSWPVGAGPIVQTSSEPVNPVYTAEAGDCLNWTKRNLSDVTKVDCAAQHMFEVTGVADVGAAYGPQAPFPTDEQWQKISEEYCAKTSLDYLGGRFDPYGKYTVGPLNPGERLWADGKRTVRCGLQVAGAAGGLLPAYGTARTQDQSDVYDPGVCLGITEARGVGDPVDCAQPHAFEIVGIVTLPDGPFPAPEKQDETMSAECARIAAEYSGGMDFRAKGLIVTWDTRKPESWAAGSRRANCKVGAIPPDNTGLTAFERSVRNPDAPPLTTANPPQTTAVQQDEPTGAPLHSSSGSATTTSAPPAPTSDKPTTTSTSETTTTSR</sequence>
<organism evidence="3 4">
    <name type="scientific">Saccharothrix australiensis</name>
    <dbReference type="NCBI Taxonomy" id="2072"/>
    <lineage>
        <taxon>Bacteria</taxon>
        <taxon>Bacillati</taxon>
        <taxon>Actinomycetota</taxon>
        <taxon>Actinomycetes</taxon>
        <taxon>Pseudonocardiales</taxon>
        <taxon>Pseudonocardiaceae</taxon>
        <taxon>Saccharothrix</taxon>
    </lineage>
</organism>
<dbReference type="AlphaFoldDB" id="A0A495VTE9"/>
<dbReference type="Proteomes" id="UP000282084">
    <property type="component" value="Unassembled WGS sequence"/>
</dbReference>
<keyword evidence="4" id="KW-1185">Reference proteome</keyword>
<feature type="compositionally biased region" description="Low complexity" evidence="1">
    <location>
        <begin position="335"/>
        <end position="367"/>
    </location>
</feature>
<feature type="region of interest" description="Disordered" evidence="1">
    <location>
        <begin position="287"/>
        <end position="367"/>
    </location>
</feature>
<evidence type="ECO:0000313" key="3">
    <source>
        <dbReference type="EMBL" id="RKT51977.1"/>
    </source>
</evidence>
<protein>
    <submittedName>
        <fullName evidence="3">Putative regulator of septum formation</fullName>
    </submittedName>
</protein>
<evidence type="ECO:0000256" key="1">
    <source>
        <dbReference type="SAM" id="MobiDB-lite"/>
    </source>
</evidence>
<dbReference type="InterPro" id="IPR026004">
    <property type="entry name" value="Septum_form"/>
</dbReference>
<evidence type="ECO:0000259" key="2">
    <source>
        <dbReference type="Pfam" id="PF13845"/>
    </source>
</evidence>
<name>A0A495VTE9_9PSEU</name>
<reference evidence="3 4" key="1">
    <citation type="submission" date="2018-10" db="EMBL/GenBank/DDBJ databases">
        <title>Sequencing the genomes of 1000 actinobacteria strains.</title>
        <authorList>
            <person name="Klenk H.-P."/>
        </authorList>
    </citation>
    <scope>NUCLEOTIDE SEQUENCE [LARGE SCALE GENOMIC DNA]</scope>
    <source>
        <strain evidence="3 4">DSM 43800</strain>
    </source>
</reference>